<name>A0A418W8R5_9PROT</name>
<keyword evidence="2" id="KW-1185">Reference proteome</keyword>
<comment type="caution">
    <text evidence="1">The sequence shown here is derived from an EMBL/GenBank/DDBJ whole genome shotgun (WGS) entry which is preliminary data.</text>
</comment>
<evidence type="ECO:0000313" key="2">
    <source>
        <dbReference type="Proteomes" id="UP000284605"/>
    </source>
</evidence>
<protein>
    <submittedName>
        <fullName evidence="1">Uncharacterized protein</fullName>
    </submittedName>
</protein>
<sequence>MMEIAVYGGGKPLATRATVDDMGFVETAAHLFRFVPIHGRFPGVATAGVAPRIMGYGPAPPASQKRLKRLKLGIVESDAVELDEAFVA</sequence>
<dbReference type="Gene3D" id="3.40.47.10">
    <property type="match status" value="1"/>
</dbReference>
<dbReference type="InterPro" id="IPR016039">
    <property type="entry name" value="Thiolase-like"/>
</dbReference>
<reference evidence="1 2" key="1">
    <citation type="submission" date="2018-09" db="EMBL/GenBank/DDBJ databases">
        <authorList>
            <person name="Zhu H."/>
        </authorList>
    </citation>
    <scope>NUCLEOTIDE SEQUENCE [LARGE SCALE GENOMIC DNA]</scope>
    <source>
        <strain evidence="1 2">K1W22B-8</strain>
    </source>
</reference>
<dbReference type="GO" id="GO:0016746">
    <property type="term" value="F:acyltransferase activity"/>
    <property type="evidence" value="ECO:0007669"/>
    <property type="project" value="InterPro"/>
</dbReference>
<dbReference type="EMBL" id="QYUK01000011">
    <property type="protein sequence ID" value="RJF86411.1"/>
    <property type="molecule type" value="Genomic_DNA"/>
</dbReference>
<evidence type="ECO:0000313" key="1">
    <source>
        <dbReference type="EMBL" id="RJF86411.1"/>
    </source>
</evidence>
<dbReference type="AlphaFoldDB" id="A0A418W8R5"/>
<dbReference type="Proteomes" id="UP000284605">
    <property type="component" value="Unassembled WGS sequence"/>
</dbReference>
<gene>
    <name evidence="1" type="ORF">D3874_04705</name>
</gene>
<accession>A0A418W8R5</accession>
<organism evidence="1 2">
    <name type="scientific">Oleomonas cavernae</name>
    <dbReference type="NCBI Taxonomy" id="2320859"/>
    <lineage>
        <taxon>Bacteria</taxon>
        <taxon>Pseudomonadati</taxon>
        <taxon>Pseudomonadota</taxon>
        <taxon>Alphaproteobacteria</taxon>
        <taxon>Acetobacterales</taxon>
        <taxon>Acetobacteraceae</taxon>
        <taxon>Oleomonas</taxon>
    </lineage>
</organism>
<proteinExistence type="predicted"/>